<protein>
    <recommendedName>
        <fullName evidence="5">Exo-alpha-sialidase</fullName>
    </recommendedName>
</protein>
<gene>
    <name evidence="3" type="ORF">HNQ51_001843</name>
</gene>
<dbReference type="EMBL" id="JACHHO010000002">
    <property type="protein sequence ID" value="MBB5204529.1"/>
    <property type="molecule type" value="Genomic_DNA"/>
</dbReference>
<dbReference type="PROSITE" id="PS51318">
    <property type="entry name" value="TAT"/>
    <property type="match status" value="1"/>
</dbReference>
<evidence type="ECO:0000256" key="2">
    <source>
        <dbReference type="SAM" id="SignalP"/>
    </source>
</evidence>
<keyword evidence="2" id="KW-0732">Signal</keyword>
<dbReference type="AlphaFoldDB" id="A0A840S7W6"/>
<evidence type="ECO:0008006" key="5">
    <source>
        <dbReference type="Google" id="ProtNLM"/>
    </source>
</evidence>
<feature type="compositionally biased region" description="Basic and acidic residues" evidence="1">
    <location>
        <begin position="226"/>
        <end position="237"/>
    </location>
</feature>
<feature type="chain" id="PRO_5032584831" description="Exo-alpha-sialidase" evidence="2">
    <location>
        <begin position="24"/>
        <end position="415"/>
    </location>
</feature>
<dbReference type="InterPro" id="IPR006311">
    <property type="entry name" value="TAT_signal"/>
</dbReference>
<name>A0A840S7W6_9BURK</name>
<keyword evidence="4" id="KW-1185">Reference proteome</keyword>
<dbReference type="SUPFAM" id="SSF50939">
    <property type="entry name" value="Sialidases"/>
    <property type="match status" value="1"/>
</dbReference>
<evidence type="ECO:0000313" key="4">
    <source>
        <dbReference type="Proteomes" id="UP000554837"/>
    </source>
</evidence>
<comment type="caution">
    <text evidence="3">The sequence shown here is derived from an EMBL/GenBank/DDBJ whole genome shotgun (WGS) entry which is preliminary data.</text>
</comment>
<feature type="region of interest" description="Disordered" evidence="1">
    <location>
        <begin position="226"/>
        <end position="249"/>
    </location>
</feature>
<evidence type="ECO:0000313" key="3">
    <source>
        <dbReference type="EMBL" id="MBB5204529.1"/>
    </source>
</evidence>
<dbReference type="Proteomes" id="UP000554837">
    <property type="component" value="Unassembled WGS sequence"/>
</dbReference>
<feature type="signal peptide" evidence="2">
    <location>
        <begin position="1"/>
        <end position="23"/>
    </location>
</feature>
<dbReference type="InterPro" id="IPR036278">
    <property type="entry name" value="Sialidase_sf"/>
</dbReference>
<dbReference type="OrthoDB" id="9764969at2"/>
<evidence type="ECO:0000256" key="1">
    <source>
        <dbReference type="SAM" id="MobiDB-lite"/>
    </source>
</evidence>
<sequence length="415" mass="44718">MTLTRRQALMGATAALAATRLQAQPKLALATAAAFDAQGRPWFAGLDAQGQLRLRQGAGALEDGKLLVTAGDKVAAEGEAVPRLLFGPVQHPGLVLLAYVRPGAKPFTGDVRLLRSTDGGASFAPPITVHQDRQPITHRFANLAFDGQGRLHTVWIDKRDLEAAKAEGRPYRGAAVYRNLSLDGGASFGPDLKLADHACECCRIALAPGANGGLGAMWRHVFEPDERPQADAAHRPPPEGVSKLGSGPSFAQERDHAFALLSGGEDTDDRPALQRASLDRWALDACPHHGPGLAAAADGGWHACWFGQRAGVSAVRWGRLDAGGRPQGPFRTLPRAEHADLISVGPRVALVWREFDGQRTRLRALLSRDDGRNWRPHELAQSQQISDHPRLLRQGQALFCAWRDAEQLRLLGLPA</sequence>
<dbReference type="RefSeq" id="WP_138855805.1">
    <property type="nucleotide sequence ID" value="NZ_CP040709.1"/>
</dbReference>
<organism evidence="3 4">
    <name type="scientific">Inhella inkyongensis</name>
    <dbReference type="NCBI Taxonomy" id="392593"/>
    <lineage>
        <taxon>Bacteria</taxon>
        <taxon>Pseudomonadati</taxon>
        <taxon>Pseudomonadota</taxon>
        <taxon>Betaproteobacteria</taxon>
        <taxon>Burkholderiales</taxon>
        <taxon>Sphaerotilaceae</taxon>
        <taxon>Inhella</taxon>
    </lineage>
</organism>
<accession>A0A840S7W6</accession>
<reference evidence="3 4" key="1">
    <citation type="submission" date="2020-08" db="EMBL/GenBank/DDBJ databases">
        <title>Genomic Encyclopedia of Type Strains, Phase IV (KMG-IV): sequencing the most valuable type-strain genomes for metagenomic binning, comparative biology and taxonomic classification.</title>
        <authorList>
            <person name="Goeker M."/>
        </authorList>
    </citation>
    <scope>NUCLEOTIDE SEQUENCE [LARGE SCALE GENOMIC DNA]</scope>
    <source>
        <strain evidence="3 4">DSM 23958</strain>
    </source>
</reference>
<proteinExistence type="predicted"/>